<feature type="compositionally biased region" description="Polar residues" evidence="1">
    <location>
        <begin position="455"/>
        <end position="471"/>
    </location>
</feature>
<evidence type="ECO:0000313" key="4">
    <source>
        <dbReference type="Proteomes" id="UP001175228"/>
    </source>
</evidence>
<evidence type="ECO:0008006" key="5">
    <source>
        <dbReference type="Google" id="ProtNLM"/>
    </source>
</evidence>
<feature type="region of interest" description="Disordered" evidence="1">
    <location>
        <begin position="455"/>
        <end position="495"/>
    </location>
</feature>
<organism evidence="3 4">
    <name type="scientific">Armillaria luteobubalina</name>
    <dbReference type="NCBI Taxonomy" id="153913"/>
    <lineage>
        <taxon>Eukaryota</taxon>
        <taxon>Fungi</taxon>
        <taxon>Dikarya</taxon>
        <taxon>Basidiomycota</taxon>
        <taxon>Agaricomycotina</taxon>
        <taxon>Agaricomycetes</taxon>
        <taxon>Agaricomycetidae</taxon>
        <taxon>Agaricales</taxon>
        <taxon>Marasmiineae</taxon>
        <taxon>Physalacriaceae</taxon>
        <taxon>Armillaria</taxon>
    </lineage>
</organism>
<evidence type="ECO:0000256" key="1">
    <source>
        <dbReference type="SAM" id="MobiDB-lite"/>
    </source>
</evidence>
<reference evidence="3" key="1">
    <citation type="submission" date="2023-06" db="EMBL/GenBank/DDBJ databases">
        <authorList>
            <consortium name="Lawrence Berkeley National Laboratory"/>
            <person name="Ahrendt S."/>
            <person name="Sahu N."/>
            <person name="Indic B."/>
            <person name="Wong-Bajracharya J."/>
            <person name="Merenyi Z."/>
            <person name="Ke H.-M."/>
            <person name="Monk M."/>
            <person name="Kocsube S."/>
            <person name="Drula E."/>
            <person name="Lipzen A."/>
            <person name="Balint B."/>
            <person name="Henrissat B."/>
            <person name="Andreopoulos B."/>
            <person name="Martin F.M."/>
            <person name="Harder C.B."/>
            <person name="Rigling D."/>
            <person name="Ford K.L."/>
            <person name="Foster G.D."/>
            <person name="Pangilinan J."/>
            <person name="Papanicolaou A."/>
            <person name="Barry K."/>
            <person name="LaButti K."/>
            <person name="Viragh M."/>
            <person name="Koriabine M."/>
            <person name="Yan M."/>
            <person name="Riley R."/>
            <person name="Champramary S."/>
            <person name="Plett K.L."/>
            <person name="Tsai I.J."/>
            <person name="Slot J."/>
            <person name="Sipos G."/>
            <person name="Plett J."/>
            <person name="Nagy L.G."/>
            <person name="Grigoriev I.V."/>
        </authorList>
    </citation>
    <scope>NUCLEOTIDE SEQUENCE</scope>
    <source>
        <strain evidence="3">HWK02</strain>
    </source>
</reference>
<protein>
    <recommendedName>
        <fullName evidence="5">Glycoside hydrolase family 76 protein</fullName>
    </recommendedName>
</protein>
<dbReference type="Gene3D" id="1.50.10.20">
    <property type="match status" value="1"/>
</dbReference>
<dbReference type="SUPFAM" id="SSF48208">
    <property type="entry name" value="Six-hairpin glycosidases"/>
    <property type="match status" value="1"/>
</dbReference>
<dbReference type="InterPro" id="IPR005198">
    <property type="entry name" value="Glyco_hydro_76"/>
</dbReference>
<keyword evidence="2" id="KW-0472">Membrane</keyword>
<keyword evidence="4" id="KW-1185">Reference proteome</keyword>
<proteinExistence type="predicted"/>
<dbReference type="AlphaFoldDB" id="A0AA39PFW7"/>
<dbReference type="EMBL" id="JAUEPU010000062">
    <property type="protein sequence ID" value="KAK0482991.1"/>
    <property type="molecule type" value="Genomic_DNA"/>
</dbReference>
<gene>
    <name evidence="3" type="ORF">EDD18DRAFT_1467728</name>
</gene>
<dbReference type="Proteomes" id="UP001175228">
    <property type="component" value="Unassembled WGS sequence"/>
</dbReference>
<feature type="compositionally biased region" description="Low complexity" evidence="1">
    <location>
        <begin position="477"/>
        <end position="495"/>
    </location>
</feature>
<evidence type="ECO:0000256" key="2">
    <source>
        <dbReference type="SAM" id="Phobius"/>
    </source>
</evidence>
<dbReference type="GO" id="GO:0005975">
    <property type="term" value="P:carbohydrate metabolic process"/>
    <property type="evidence" value="ECO:0007669"/>
    <property type="project" value="InterPro"/>
</dbReference>
<name>A0AA39PFW7_9AGAR</name>
<dbReference type="Pfam" id="PF03663">
    <property type="entry name" value="Glyco_hydro_76"/>
    <property type="match status" value="1"/>
</dbReference>
<accession>A0AA39PFW7</accession>
<evidence type="ECO:0000313" key="3">
    <source>
        <dbReference type="EMBL" id="KAK0482991.1"/>
    </source>
</evidence>
<comment type="caution">
    <text evidence="3">The sequence shown here is derived from an EMBL/GenBank/DDBJ whole genome shotgun (WGS) entry which is preliminary data.</text>
</comment>
<keyword evidence="2" id="KW-1133">Transmembrane helix</keyword>
<sequence>MKLPNEEHTLTFLGNFLRADEVHENEDPEEFLLKSGPDFDEDEWQEWFRAREEEDNVKKRAHGPVPKPRMISRKLAAEYLKPPTTWRKPNITLSSGDLTTTAAKALKKAIQRLNWTDGQLLDGTYADTGLLYAQMIELDKLTEQKNYEDNLMHYFNASLAKKPGFLDKQNYGYAAALAYNTYGNQDFLIFADASWESAKRYTISKKQADTGTIEAKKFTLSLQCDAENLAGGTYLNIDPNNPVLDGLASGMFLVVSALLANATSKKKYIHAANESAHFIQSHLLDSSDHIVRSGINSNSDESSGCSLIPTISPCGSGAFIEGLAILAASGTREYATTEALLNSTVFAATNDSLLHQGVDGVYIYHQDDEEDGGHYIVRALASLYEHKNASSDLREYSKAYIGVQYNAIMDMATANSSDIYRLPWTGPPNNTFDSNMQTSALTVLIGAIPLVNGQSSPNTDSNLTSSAGTSLPPQPPSKSSDIPSSSVTASSSQTTSITPAKKQFAGVIAGSVVGGITFLAAVTVGAIFLCKLRLRRNDGRLGVGGSSSTMTPFLFTGCAASSENSGEQHQRNRVKSGRLSRVAMGEEPSTRATDNGLVGISGMDALTEPTASPRTVVASPESPPPDDGRQRILMEELLRSLNVRLSQDRWNEESEEPPVYHEGYAM</sequence>
<feature type="transmembrane region" description="Helical" evidence="2">
    <location>
        <begin position="504"/>
        <end position="530"/>
    </location>
</feature>
<feature type="region of interest" description="Disordered" evidence="1">
    <location>
        <begin position="608"/>
        <end position="630"/>
    </location>
</feature>
<dbReference type="InterPro" id="IPR008928">
    <property type="entry name" value="6-hairpin_glycosidase_sf"/>
</dbReference>
<keyword evidence="2" id="KW-0812">Transmembrane</keyword>